<gene>
    <name evidence="1" type="ORF">PoB_001509600</name>
</gene>
<sequence>MSEAKSSLLYVCHRNLEQLNRRKVRVAVSQKDGSVQVYTKEQLESLTSSDHEILKAVKKRIVIDRLKAAQQVCFFVILSSFEPKQFNLKEGQDLFFFF</sequence>
<proteinExistence type="predicted"/>
<name>A0AAV3YYF9_9GAST</name>
<dbReference type="Proteomes" id="UP000735302">
    <property type="component" value="Unassembled WGS sequence"/>
</dbReference>
<dbReference type="EMBL" id="BLXT01001860">
    <property type="protein sequence ID" value="GFN88590.1"/>
    <property type="molecule type" value="Genomic_DNA"/>
</dbReference>
<keyword evidence="2" id="KW-1185">Reference proteome</keyword>
<reference evidence="1 2" key="1">
    <citation type="journal article" date="2021" name="Elife">
        <title>Chloroplast acquisition without the gene transfer in kleptoplastic sea slugs, Plakobranchus ocellatus.</title>
        <authorList>
            <person name="Maeda T."/>
            <person name="Takahashi S."/>
            <person name="Yoshida T."/>
            <person name="Shimamura S."/>
            <person name="Takaki Y."/>
            <person name="Nagai Y."/>
            <person name="Toyoda A."/>
            <person name="Suzuki Y."/>
            <person name="Arimoto A."/>
            <person name="Ishii H."/>
            <person name="Satoh N."/>
            <person name="Nishiyama T."/>
            <person name="Hasebe M."/>
            <person name="Maruyama T."/>
            <person name="Minagawa J."/>
            <person name="Obokata J."/>
            <person name="Shigenobu S."/>
        </authorList>
    </citation>
    <scope>NUCLEOTIDE SEQUENCE [LARGE SCALE GENOMIC DNA]</scope>
</reference>
<evidence type="ECO:0000313" key="2">
    <source>
        <dbReference type="Proteomes" id="UP000735302"/>
    </source>
</evidence>
<protein>
    <submittedName>
        <fullName evidence="1">Uncharacterized protein</fullName>
    </submittedName>
</protein>
<comment type="caution">
    <text evidence="1">The sequence shown here is derived from an EMBL/GenBank/DDBJ whole genome shotgun (WGS) entry which is preliminary data.</text>
</comment>
<accession>A0AAV3YYF9</accession>
<organism evidence="1 2">
    <name type="scientific">Plakobranchus ocellatus</name>
    <dbReference type="NCBI Taxonomy" id="259542"/>
    <lineage>
        <taxon>Eukaryota</taxon>
        <taxon>Metazoa</taxon>
        <taxon>Spiralia</taxon>
        <taxon>Lophotrochozoa</taxon>
        <taxon>Mollusca</taxon>
        <taxon>Gastropoda</taxon>
        <taxon>Heterobranchia</taxon>
        <taxon>Euthyneura</taxon>
        <taxon>Panpulmonata</taxon>
        <taxon>Sacoglossa</taxon>
        <taxon>Placobranchoidea</taxon>
        <taxon>Plakobranchidae</taxon>
        <taxon>Plakobranchus</taxon>
    </lineage>
</organism>
<dbReference type="AlphaFoldDB" id="A0AAV3YYF9"/>
<evidence type="ECO:0000313" key="1">
    <source>
        <dbReference type="EMBL" id="GFN88590.1"/>
    </source>
</evidence>